<dbReference type="OrthoDB" id="230260at2"/>
<dbReference type="InterPro" id="IPR005702">
    <property type="entry name" value="Wzc-like_C"/>
</dbReference>
<evidence type="ECO:0000256" key="1">
    <source>
        <dbReference type="ARBA" id="ARBA00004429"/>
    </source>
</evidence>
<dbReference type="NCBIfam" id="TIGR01007">
    <property type="entry name" value="eps_fam"/>
    <property type="match status" value="1"/>
</dbReference>
<dbReference type="GO" id="GO:0005886">
    <property type="term" value="C:plasma membrane"/>
    <property type="evidence" value="ECO:0007669"/>
    <property type="project" value="UniProtKB-SubCell"/>
</dbReference>
<proteinExistence type="inferred from homology"/>
<name>A0A1N7EP43_9RHOB</name>
<dbReference type="PANTHER" id="PTHR32309:SF13">
    <property type="entry name" value="FERRIC ENTEROBACTIN TRANSPORT PROTEIN FEPE"/>
    <property type="match status" value="1"/>
</dbReference>
<keyword evidence="16" id="KW-0175">Coiled coil</keyword>
<dbReference type="STRING" id="573024.SAMN05216208_1735"/>
<evidence type="ECO:0000256" key="17">
    <source>
        <dbReference type="SAM" id="Phobius"/>
    </source>
</evidence>
<dbReference type="SUPFAM" id="SSF52540">
    <property type="entry name" value="P-loop containing nucleoside triphosphate hydrolases"/>
    <property type="match status" value="1"/>
</dbReference>
<dbReference type="Pfam" id="PF02706">
    <property type="entry name" value="Wzz"/>
    <property type="match status" value="1"/>
</dbReference>
<dbReference type="RefSeq" id="WP_076530527.1">
    <property type="nucleotide sequence ID" value="NZ_FOAC01000001.1"/>
</dbReference>
<keyword evidence="10" id="KW-0418">Kinase</keyword>
<dbReference type="InterPro" id="IPR032807">
    <property type="entry name" value="GNVR"/>
</dbReference>
<evidence type="ECO:0000256" key="11">
    <source>
        <dbReference type="ARBA" id="ARBA00022840"/>
    </source>
</evidence>
<feature type="domain" description="AAA" evidence="19">
    <location>
        <begin position="515"/>
        <end position="628"/>
    </location>
</feature>
<evidence type="ECO:0000256" key="9">
    <source>
        <dbReference type="ARBA" id="ARBA00022741"/>
    </source>
</evidence>
<evidence type="ECO:0000259" key="20">
    <source>
        <dbReference type="Pfam" id="PF13807"/>
    </source>
</evidence>
<comment type="similarity">
    <text evidence="3">Belongs to the etk/wzc family.</text>
</comment>
<keyword evidence="11" id="KW-0067">ATP-binding</keyword>
<evidence type="ECO:0000256" key="14">
    <source>
        <dbReference type="ARBA" id="ARBA00023137"/>
    </source>
</evidence>
<keyword evidence="5" id="KW-1003">Cell membrane</keyword>
<dbReference type="InterPro" id="IPR027417">
    <property type="entry name" value="P-loop_NTPase"/>
</dbReference>
<dbReference type="EC" id="2.7.10.2" evidence="4"/>
<reference evidence="21 22" key="1">
    <citation type="submission" date="2017-01" db="EMBL/GenBank/DDBJ databases">
        <authorList>
            <person name="Mah S.A."/>
            <person name="Swanson W.J."/>
            <person name="Moy G.W."/>
            <person name="Vacquier V.D."/>
        </authorList>
    </citation>
    <scope>NUCLEOTIDE SEQUENCE [LARGE SCALE GENOMIC DNA]</scope>
    <source>
        <strain evidence="21 22">DSM 29590</strain>
    </source>
</reference>
<evidence type="ECO:0000259" key="18">
    <source>
        <dbReference type="Pfam" id="PF02706"/>
    </source>
</evidence>
<dbReference type="CDD" id="cd05387">
    <property type="entry name" value="BY-kinase"/>
    <property type="match status" value="1"/>
</dbReference>
<evidence type="ECO:0000259" key="19">
    <source>
        <dbReference type="Pfam" id="PF13614"/>
    </source>
</evidence>
<dbReference type="Proteomes" id="UP000186019">
    <property type="component" value="Unassembled WGS sequence"/>
</dbReference>
<organism evidence="21 22">
    <name type="scientific">Roseovarius nanhaiticus</name>
    <dbReference type="NCBI Taxonomy" id="573024"/>
    <lineage>
        <taxon>Bacteria</taxon>
        <taxon>Pseudomonadati</taxon>
        <taxon>Pseudomonadota</taxon>
        <taxon>Alphaproteobacteria</taxon>
        <taxon>Rhodobacterales</taxon>
        <taxon>Roseobacteraceae</taxon>
        <taxon>Roseovarius</taxon>
    </lineage>
</organism>
<evidence type="ECO:0000313" key="21">
    <source>
        <dbReference type="EMBL" id="SIR89812.1"/>
    </source>
</evidence>
<dbReference type="GO" id="GO:0005524">
    <property type="term" value="F:ATP binding"/>
    <property type="evidence" value="ECO:0007669"/>
    <property type="project" value="UniProtKB-KW"/>
</dbReference>
<gene>
    <name evidence="21" type="ORF">SAMN05421666_0400</name>
</gene>
<keyword evidence="14" id="KW-0829">Tyrosine-protein kinase</keyword>
<evidence type="ECO:0000256" key="12">
    <source>
        <dbReference type="ARBA" id="ARBA00022989"/>
    </source>
</evidence>
<dbReference type="AlphaFoldDB" id="A0A1N7EP43"/>
<feature type="domain" description="Polysaccharide chain length determinant N-terminal" evidence="18">
    <location>
        <begin position="16"/>
        <end position="109"/>
    </location>
</feature>
<feature type="transmembrane region" description="Helical" evidence="17">
    <location>
        <begin position="32"/>
        <end position="50"/>
    </location>
</feature>
<comment type="catalytic activity">
    <reaction evidence="15">
        <text>L-tyrosyl-[protein] + ATP = O-phospho-L-tyrosyl-[protein] + ADP + H(+)</text>
        <dbReference type="Rhea" id="RHEA:10596"/>
        <dbReference type="Rhea" id="RHEA-COMP:10136"/>
        <dbReference type="Rhea" id="RHEA-COMP:20101"/>
        <dbReference type="ChEBI" id="CHEBI:15378"/>
        <dbReference type="ChEBI" id="CHEBI:30616"/>
        <dbReference type="ChEBI" id="CHEBI:46858"/>
        <dbReference type="ChEBI" id="CHEBI:61978"/>
        <dbReference type="ChEBI" id="CHEBI:456216"/>
        <dbReference type="EC" id="2.7.10.2"/>
    </reaction>
</comment>
<evidence type="ECO:0000256" key="7">
    <source>
        <dbReference type="ARBA" id="ARBA00022679"/>
    </source>
</evidence>
<keyword evidence="8 17" id="KW-0812">Transmembrane</keyword>
<dbReference type="InterPro" id="IPR025669">
    <property type="entry name" value="AAA_dom"/>
</dbReference>
<evidence type="ECO:0000313" key="22">
    <source>
        <dbReference type="Proteomes" id="UP000186019"/>
    </source>
</evidence>
<evidence type="ECO:0000256" key="3">
    <source>
        <dbReference type="ARBA" id="ARBA00008883"/>
    </source>
</evidence>
<accession>A0A1N7EP43</accession>
<keyword evidence="7" id="KW-0808">Transferase</keyword>
<dbReference type="InterPro" id="IPR003856">
    <property type="entry name" value="LPS_length_determ_N"/>
</dbReference>
<evidence type="ECO:0000256" key="15">
    <source>
        <dbReference type="ARBA" id="ARBA00051245"/>
    </source>
</evidence>
<evidence type="ECO:0000256" key="16">
    <source>
        <dbReference type="SAM" id="Coils"/>
    </source>
</evidence>
<evidence type="ECO:0000256" key="10">
    <source>
        <dbReference type="ARBA" id="ARBA00022777"/>
    </source>
</evidence>
<keyword evidence="13 17" id="KW-0472">Membrane</keyword>
<dbReference type="PANTHER" id="PTHR32309">
    <property type="entry name" value="TYROSINE-PROTEIN KINASE"/>
    <property type="match status" value="1"/>
</dbReference>
<evidence type="ECO:0000256" key="5">
    <source>
        <dbReference type="ARBA" id="ARBA00022475"/>
    </source>
</evidence>
<comment type="subcellular location">
    <subcellularLocation>
        <location evidence="1">Cell inner membrane</location>
        <topology evidence="1">Multi-pass membrane protein</topology>
    </subcellularLocation>
</comment>
<comment type="similarity">
    <text evidence="2">Belongs to the CpsD/CapB family.</text>
</comment>
<feature type="domain" description="Tyrosine-protein kinase G-rich" evidence="20">
    <location>
        <begin position="362"/>
        <end position="437"/>
    </location>
</feature>
<evidence type="ECO:0000256" key="6">
    <source>
        <dbReference type="ARBA" id="ARBA00022519"/>
    </source>
</evidence>
<dbReference type="EMBL" id="FTNV01000001">
    <property type="protein sequence ID" value="SIR89812.1"/>
    <property type="molecule type" value="Genomic_DNA"/>
</dbReference>
<keyword evidence="9" id="KW-0547">Nucleotide-binding</keyword>
<feature type="coiled-coil region" evidence="16">
    <location>
        <begin position="324"/>
        <end position="365"/>
    </location>
</feature>
<evidence type="ECO:0000256" key="4">
    <source>
        <dbReference type="ARBA" id="ARBA00011903"/>
    </source>
</evidence>
<dbReference type="Pfam" id="PF13614">
    <property type="entry name" value="AAA_31"/>
    <property type="match status" value="1"/>
</dbReference>
<keyword evidence="12 17" id="KW-1133">Transmembrane helix</keyword>
<evidence type="ECO:0000256" key="8">
    <source>
        <dbReference type="ARBA" id="ARBA00022692"/>
    </source>
</evidence>
<evidence type="ECO:0000256" key="13">
    <source>
        <dbReference type="ARBA" id="ARBA00023136"/>
    </source>
</evidence>
<keyword evidence="6" id="KW-0997">Cell inner membrane</keyword>
<dbReference type="Pfam" id="PF13807">
    <property type="entry name" value="GNVR"/>
    <property type="match status" value="1"/>
</dbReference>
<dbReference type="Gene3D" id="3.40.50.300">
    <property type="entry name" value="P-loop containing nucleotide triphosphate hydrolases"/>
    <property type="match status" value="1"/>
</dbReference>
<dbReference type="GO" id="GO:0004715">
    <property type="term" value="F:non-membrane spanning protein tyrosine kinase activity"/>
    <property type="evidence" value="ECO:0007669"/>
    <property type="project" value="UniProtKB-EC"/>
</dbReference>
<dbReference type="InterPro" id="IPR050445">
    <property type="entry name" value="Bact_polysacc_biosynth/exp"/>
</dbReference>
<evidence type="ECO:0000256" key="2">
    <source>
        <dbReference type="ARBA" id="ARBA00007316"/>
    </source>
</evidence>
<sequence>MKKEQAIASKSMGESDEIDLFELLRTIWRGKLWVGLAALIALVIGVWYAFIVATPVYTSSAIVALESRQEQVVDLQSVMTGLSGDQPSINTEVEVIRSRGLIGKVVDELDLVNDPEFNSRLQEKSFISLGAILRLLGIGDKTPPSDQTIKDGTIDAVLSSIQVSNVRDSYVFRITAVTESPEKSALLANTLAELYISEQLEVKFEKNEQATEWLTERVTDLQVELENAEAELKEYSSNTDLVSPETLIALNRQLKDLRDRFTEAQNRVAAREERIASMRAAQEAGDLDTMTGLMSDPNLDRLGSSQPAQDVDREALEIAFDRALSQVVQERARAESQADALRESIARIERQIDSQSSELVRLQQLQREAEASRLIYEYFLSRLKETSVQQGIQQADSRILSRAVVPQKPSAPRKSMILALSLVLGTMAGVGIVLGRELTQTTFRTPEELEARTGLAILGQIPSIPARQRSNVLKYLTEKPNSAAAEAIRNLRTSILLSDMDNPPQIIMSTSSIPGEGKTTQSIALSQNLASMGNKVLLIEGDIRRRVFTEYFDIKGKKGLLAVLSGAERLEDVVVHEPTLQADLLIGEKSSVNAADVFSSERFRGFLNELRKQYDYIIIDTPPVLAVPDARVIGQSVDAILYTVKWDSTTHRMVREGLKSFESVNLRPAGLVLGQISGQGMKRYGYGDSYGSYASYYDN</sequence>
<feature type="coiled-coil region" evidence="16">
    <location>
        <begin position="211"/>
        <end position="274"/>
    </location>
</feature>
<keyword evidence="22" id="KW-1185">Reference proteome</keyword>
<protein>
    <recommendedName>
        <fullName evidence="4">non-specific protein-tyrosine kinase</fullName>
        <ecNumber evidence="4">2.7.10.2</ecNumber>
    </recommendedName>
</protein>